<dbReference type="AlphaFoldDB" id="A0A652KXC2"/>
<comment type="caution">
    <text evidence="2">The sequence shown here is derived from an EMBL/GenBank/DDBJ whole genome shotgun (WGS) entry which is preliminary data.</text>
</comment>
<proteinExistence type="predicted"/>
<evidence type="ECO:0000313" key="2">
    <source>
        <dbReference type="EMBL" id="TXS28226.1"/>
    </source>
</evidence>
<sequence>MAWDEWQQIKANVAERHSTDMRLNELPPDAGPSSNSVTGGVKSSKKAWLTAGEGVGSLRTALGTALRQLEEGQAGLGTSESCLGATAQREVYSSWKRYLGHVSKRCGSLQSILEQVGHDQLKTDEAVKAEIDVLQVQFTDTDAVGGRAKGR</sequence>
<dbReference type="RefSeq" id="WP_147984293.1">
    <property type="nucleotide sequence ID" value="NZ_RDBM01000035.1"/>
</dbReference>
<evidence type="ECO:0000256" key="1">
    <source>
        <dbReference type="SAM" id="MobiDB-lite"/>
    </source>
</evidence>
<protein>
    <submittedName>
        <fullName evidence="2">Uncharacterized protein</fullName>
    </submittedName>
</protein>
<reference evidence="2" key="1">
    <citation type="submission" date="2018-10" db="EMBL/GenBank/DDBJ databases">
        <authorList>
            <person name="Hariharan J."/>
            <person name="Choudoir M.J."/>
            <person name="Diebold P."/>
            <person name="Panke-Buisse K."/>
            <person name="Campbell A.N."/>
            <person name="Buckley D.H."/>
        </authorList>
    </citation>
    <scope>NUCLEOTIDE SEQUENCE</scope>
    <source>
        <strain evidence="2">Gb1</strain>
    </source>
</reference>
<gene>
    <name evidence="2" type="ORF">EAO74_20200</name>
</gene>
<feature type="region of interest" description="Disordered" evidence="1">
    <location>
        <begin position="16"/>
        <end position="42"/>
    </location>
</feature>
<organism evidence="2">
    <name type="scientific">Streptomyces sp. gb1(2016)</name>
    <dbReference type="NCBI Taxonomy" id="1828321"/>
    <lineage>
        <taxon>Bacteria</taxon>
        <taxon>Bacillati</taxon>
        <taxon>Actinomycetota</taxon>
        <taxon>Actinomycetes</taxon>
        <taxon>Kitasatosporales</taxon>
        <taxon>Streptomycetaceae</taxon>
        <taxon>Streptomyces</taxon>
    </lineage>
</organism>
<dbReference type="EMBL" id="RDBM01000035">
    <property type="protein sequence ID" value="TXS28226.1"/>
    <property type="molecule type" value="Genomic_DNA"/>
</dbReference>
<accession>A0A652KXC2</accession>
<name>A0A652KXC2_9ACTN</name>